<keyword evidence="1" id="KW-0175">Coiled coil</keyword>
<evidence type="ECO:0000256" key="1">
    <source>
        <dbReference type="SAM" id="Coils"/>
    </source>
</evidence>
<sequence length="548" mass="59491">MFPGETQVPDPEVASRSATHQSVRALKGIKTTPSRDPVTSGLAKTGKPKFWEEAEMFPGETQLLRKSGKLTAENHVTTRSQIRKSHPGARHINRHWNGFRVVAQRDMASRRATKGTLTAVSKTEESVPNPIKGATKTGTGVKKLSQKATTTPPVLGTPPENSEKAKFSQPKKVRTAPSDDVSAVAAAPPAPPKIVVEVGPADVAAAAARESEVGVFTALEAVGDFARRASLKNEIGRPSLPTPQEDWRLNRKTRHGGEGRARGPKNISREVKESVIGKLSAIGELALRLEESRSNYVAELEREKARRAREMEAAEKRITKITSENLDRILNVESKIEKMMVEVTSTRTILGHFDVPEKLEAIRKAVETRPAPRPQNYAEAAARPKPLAAAAPKIPGPEVRSGAGHTLIISSRCENHTAEQVVARLRGVVDARGMGVAVDRLRKAGNQKVVMSCSSAEDALKIEERLKIRGADLKVSKGEKKLPTVVIRDVLKINTDEDIVESLRTQNKHIADGLGGVGRGQRCATEGVPEMTSSAIRCWRSRPSYISA</sequence>
<feature type="compositionally biased region" description="Low complexity" evidence="2">
    <location>
        <begin position="132"/>
        <end position="143"/>
    </location>
</feature>
<evidence type="ECO:0000313" key="4">
    <source>
        <dbReference type="Proteomes" id="UP000299102"/>
    </source>
</evidence>
<dbReference type="EMBL" id="BGZK01002912">
    <property type="protein sequence ID" value="GBP97307.1"/>
    <property type="molecule type" value="Genomic_DNA"/>
</dbReference>
<feature type="compositionally biased region" description="Low complexity" evidence="2">
    <location>
        <begin position="176"/>
        <end position="186"/>
    </location>
</feature>
<feature type="region of interest" description="Disordered" evidence="2">
    <location>
        <begin position="1"/>
        <end position="44"/>
    </location>
</feature>
<name>A0A4C2AER1_EUMVA</name>
<evidence type="ECO:0000256" key="2">
    <source>
        <dbReference type="SAM" id="MobiDB-lite"/>
    </source>
</evidence>
<evidence type="ECO:0008006" key="5">
    <source>
        <dbReference type="Google" id="ProtNLM"/>
    </source>
</evidence>
<gene>
    <name evidence="3" type="ORF">EVAR_90485_1</name>
</gene>
<keyword evidence="4" id="KW-1185">Reference proteome</keyword>
<evidence type="ECO:0000313" key="3">
    <source>
        <dbReference type="EMBL" id="GBP97307.1"/>
    </source>
</evidence>
<dbReference type="AlphaFoldDB" id="A0A4C2AER1"/>
<dbReference type="OrthoDB" id="10022108at2759"/>
<feature type="region of interest" description="Disordered" evidence="2">
    <location>
        <begin position="110"/>
        <end position="186"/>
    </location>
</feature>
<reference evidence="3 4" key="1">
    <citation type="journal article" date="2019" name="Commun. Biol.">
        <title>The bagworm genome reveals a unique fibroin gene that provides high tensile strength.</title>
        <authorList>
            <person name="Kono N."/>
            <person name="Nakamura H."/>
            <person name="Ohtoshi R."/>
            <person name="Tomita M."/>
            <person name="Numata K."/>
            <person name="Arakawa K."/>
        </authorList>
    </citation>
    <scope>NUCLEOTIDE SEQUENCE [LARGE SCALE GENOMIC DNA]</scope>
</reference>
<protein>
    <recommendedName>
        <fullName evidence="5">Gag-like protein</fullName>
    </recommendedName>
</protein>
<comment type="caution">
    <text evidence="3">The sequence shown here is derived from an EMBL/GenBank/DDBJ whole genome shotgun (WGS) entry which is preliminary data.</text>
</comment>
<organism evidence="3 4">
    <name type="scientific">Eumeta variegata</name>
    <name type="common">Bagworm moth</name>
    <name type="synonym">Eumeta japonica</name>
    <dbReference type="NCBI Taxonomy" id="151549"/>
    <lineage>
        <taxon>Eukaryota</taxon>
        <taxon>Metazoa</taxon>
        <taxon>Ecdysozoa</taxon>
        <taxon>Arthropoda</taxon>
        <taxon>Hexapoda</taxon>
        <taxon>Insecta</taxon>
        <taxon>Pterygota</taxon>
        <taxon>Neoptera</taxon>
        <taxon>Endopterygota</taxon>
        <taxon>Lepidoptera</taxon>
        <taxon>Glossata</taxon>
        <taxon>Ditrysia</taxon>
        <taxon>Tineoidea</taxon>
        <taxon>Psychidae</taxon>
        <taxon>Oiketicinae</taxon>
        <taxon>Eumeta</taxon>
    </lineage>
</organism>
<accession>A0A4C2AER1</accession>
<proteinExistence type="predicted"/>
<dbReference type="Proteomes" id="UP000299102">
    <property type="component" value="Unassembled WGS sequence"/>
</dbReference>
<feature type="coiled-coil region" evidence="1">
    <location>
        <begin position="286"/>
        <end position="317"/>
    </location>
</feature>